<evidence type="ECO:0000256" key="7">
    <source>
        <dbReference type="ARBA" id="ARBA00022990"/>
    </source>
</evidence>
<evidence type="ECO:0000256" key="15">
    <source>
        <dbReference type="ARBA" id="ARBA00068512"/>
    </source>
</evidence>
<feature type="region of interest" description="Disordered" evidence="19">
    <location>
        <begin position="923"/>
        <end position="955"/>
    </location>
</feature>
<dbReference type="InterPro" id="IPR031693">
    <property type="entry name" value="Sin3_C"/>
</dbReference>
<sequence>MSVAFKFWNSASYIHPLLLAASLYGHLDFGLFHRSLPWLCERGRRRRLSAPRCLSHLEYVLTMKKSVVDQDAVFSPQQQRRAAIQGFTQASTETSADMQPTSGIQYSLPQGYQVPTMAQSSSGHSVKSVAPLVGPHTHSLTVQSQGPAVVQGHVHPPPALTSAQGQQQFQRLKVEDALSYLDQVKLQFGNQPQVYNDFLDIMKEFKSQSIDTPGVINRVSQLFKGHPDLIMGFNTFLPPGYKIEVQTNDMVNVTTPGQIHYITPHGVSVHNIPVTGAPSQPPSQPPPSQALSQSLNQGLNQSLNQPTSQPLAQPQPGTPTPHVTPSTPAVHTQPPPNKINKPLQSPAHTPSTQPNPSIPLYASPRSPPAQCHTPVSSTPSSAPPQNNQPVEFNHAINYVNKIKNRFQGQPDIYKAFLEILHTYQKEQRNAKEAGGNYTPVLTEQEVYTQVARLFKNQEDLLSEFGQFLPDANNSMLLGKPPLDRVDSVRNDHGTTVKRPLLNNKQRLSQNGLPLRRPAGLPLTPPMKKKPKILGKDHGMGDVGKHNTSTETMFFEKVQKALRSPEAYDNFLRCLHIFNQEVISRAELVQLVIPFLGKFPELFSWFKNFLGYRESMHSEASHAESLPKERGTEGIAMEIDYASCKRLGSSYRALPKSYQQPKCTGRTPLCREVLNDTWVSFPSWSEDSTFVSSKKTQYEEHIYRCEDERFELDVVLETNLSTIRVLESVQRRLSRMPAEEQVRFRLDNTLGGSSDTIHRKAIQRIYGDKALDIIDGLKKNPAACVPIVLKRLKMKEEEWREAQRGFNKVWREQNEKYYLKSLDHQGINFKQNDTKVLRSKSLLSEIEMLYDERQERASDDVSTAPPSGSHMNLSYEDSQILEDAAGLIIHHVKRQVGIHKDDKFKIKQIMQHFIPDLLFSPRGELSDAEDEEEEEPDTPEDASKKANGLPGSGAPKSKLLFNNSAAHKLKSSEDAYNLFYVNNYWYTFLRLHHLLCSRLLRIYSQAERQIQEEGHWDKEAGSRKDKSDNPAIQLKMKEPMDVDVEDYYSVFLEMVRNLLDGNMEPVQYEDTLREMFTIHAYVAFTMDKLIQSIVRQLQHLVSEDVSIRVTDLYLSESSSKATGGAMCSQASRSAAEAGYQRKAEHLAADENCFKLMFVKGSGAVSLGIELLDTEEENSDEPVEAERWSDYVDRYLNTDSASPELREHLAHKPVFLPRNLRQIRKCQREQLQRDRSPREDGALKRQCMFKLNSYKMVYVCKSEDYMYRHTALTRAHQSHQRVHTRLHRRFHSWLDGWAREHVSTDMASHTQRWLMGEGQDSDLIPCSTALCPQVLHYINVNKYRVTYRTL</sequence>
<dbReference type="GO" id="GO:0048511">
    <property type="term" value="P:rhythmic process"/>
    <property type="evidence" value="ECO:0007669"/>
    <property type="project" value="UniProtKB-KW"/>
</dbReference>
<evidence type="ECO:0000256" key="14">
    <source>
        <dbReference type="ARBA" id="ARBA00061761"/>
    </source>
</evidence>
<feature type="region of interest" description="Disordered" evidence="19">
    <location>
        <begin position="270"/>
        <end position="389"/>
    </location>
</feature>
<dbReference type="GO" id="GO:0070822">
    <property type="term" value="C:Sin3-type complex"/>
    <property type="evidence" value="ECO:0007669"/>
    <property type="project" value="TreeGrafter"/>
</dbReference>
<keyword evidence="10" id="KW-0090">Biological rhythms</keyword>
<feature type="compositionally biased region" description="Polar residues" evidence="19">
    <location>
        <begin position="321"/>
        <end position="330"/>
    </location>
</feature>
<keyword evidence="22" id="KW-1185">Reference proteome</keyword>
<comment type="subunit">
    <text evidence="14">Interacts with ARID4B, BRMS1L, HCFC1, HDAC1, HDAC2, MXI1, SAP30L, SAP130, SFPQ and TOPORS. Interacts with OGT (via TPRs 1-6); the interaction mediates transcriptional repression in parallel with histone deacetylase. Interacts with BAZ2A, MXD1, MXD3, MXD4, MBD2, DACH1, NCOR1, NR4A2, REST, RLIM, SAP30, SETDB1, SMYD2, and SUDS3. Interacts with PHF12 in a complex composed of HDAC1, PHF12 and SAP30. Interacts with TET1; the interaction recruits SIN3A to gene promoters. The large PER complex involved in the histone deacetylation is composed of at least HDAC1, PER2, SFPQ and SIN3A. Interacts with KLF11. Interacts with PPHLN1. Found in a complex with YY1, GON4L and HDAC1. Interacts (via PAH2) with FOXK1. Interacts with FOXK2. Found in a complex composed of at least SINHCAF, SIN3A, HDAC1, SAP30, RBBP4, OGT and TET1. Interacts with SINHCAF. Interacts with SPHK2.</text>
</comment>
<feature type="region of interest" description="Disordered" evidence="19">
    <location>
        <begin position="853"/>
        <end position="872"/>
    </location>
</feature>
<dbReference type="Proteomes" id="UP001497482">
    <property type="component" value="Chromosome 4"/>
</dbReference>
<evidence type="ECO:0000256" key="4">
    <source>
        <dbReference type="ARBA" id="ARBA00022553"/>
    </source>
</evidence>
<keyword evidence="6" id="KW-0832">Ubl conjugation</keyword>
<feature type="compositionally biased region" description="Polar residues" evidence="19">
    <location>
        <begin position="296"/>
        <end position="312"/>
    </location>
</feature>
<dbReference type="InterPro" id="IPR036600">
    <property type="entry name" value="PAH_sf"/>
</dbReference>
<feature type="compositionally biased region" description="Acidic residues" evidence="19">
    <location>
        <begin position="925"/>
        <end position="939"/>
    </location>
</feature>
<dbReference type="SUPFAM" id="SSF47762">
    <property type="entry name" value="PAH2 domain"/>
    <property type="match status" value="3"/>
</dbReference>
<evidence type="ECO:0000256" key="16">
    <source>
        <dbReference type="ARBA" id="ARBA00075105"/>
    </source>
</evidence>
<evidence type="ECO:0000256" key="2">
    <source>
        <dbReference type="ARBA" id="ARBA00022491"/>
    </source>
</evidence>
<evidence type="ECO:0000256" key="12">
    <source>
        <dbReference type="ARBA" id="ARBA00023242"/>
    </source>
</evidence>
<dbReference type="PANTHER" id="PTHR12346">
    <property type="entry name" value="SIN3B-RELATED"/>
    <property type="match status" value="1"/>
</dbReference>
<dbReference type="SMART" id="SM00761">
    <property type="entry name" value="HDAC_interact"/>
    <property type="match status" value="1"/>
</dbReference>
<dbReference type="InterPro" id="IPR039774">
    <property type="entry name" value="Sin3-like"/>
</dbReference>
<dbReference type="PROSITE" id="PS51477">
    <property type="entry name" value="PAH"/>
    <property type="match status" value="3"/>
</dbReference>
<dbReference type="Pfam" id="PF16879">
    <property type="entry name" value="Sin3a_C"/>
    <property type="match status" value="1"/>
</dbReference>
<dbReference type="Pfam" id="PF08295">
    <property type="entry name" value="Sin3_corepress"/>
    <property type="match status" value="1"/>
</dbReference>
<keyword evidence="11" id="KW-0804">Transcription</keyword>
<keyword evidence="8" id="KW-0805">Transcription regulation</keyword>
<keyword evidence="12 18" id="KW-0539">Nucleus</keyword>
<evidence type="ECO:0000256" key="6">
    <source>
        <dbReference type="ARBA" id="ARBA00022843"/>
    </source>
</evidence>
<evidence type="ECO:0000259" key="20">
    <source>
        <dbReference type="SMART" id="SM00761"/>
    </source>
</evidence>
<feature type="compositionally biased region" description="Low complexity" evidence="19">
    <location>
        <begin position="511"/>
        <end position="521"/>
    </location>
</feature>
<evidence type="ECO:0000256" key="8">
    <source>
        <dbReference type="ARBA" id="ARBA00023015"/>
    </source>
</evidence>
<keyword evidence="9" id="KW-0175">Coiled coil</keyword>
<dbReference type="FunFam" id="1.20.1160.11:FF:000002">
    <property type="entry name" value="Paired amphipathic helix protein SIN3"/>
    <property type="match status" value="1"/>
</dbReference>
<dbReference type="Pfam" id="PF02671">
    <property type="entry name" value="PAH"/>
    <property type="match status" value="3"/>
</dbReference>
<dbReference type="InterPro" id="IPR013194">
    <property type="entry name" value="HDAC_interact_dom"/>
</dbReference>
<dbReference type="GO" id="GO:0061629">
    <property type="term" value="F:RNA polymerase II-specific DNA-binding transcription factor binding"/>
    <property type="evidence" value="ECO:0007669"/>
    <property type="project" value="UniProtKB-ARBA"/>
</dbReference>
<evidence type="ECO:0000256" key="18">
    <source>
        <dbReference type="PROSITE-ProRule" id="PRU00810"/>
    </source>
</evidence>
<dbReference type="PANTHER" id="PTHR12346:SF2">
    <property type="entry name" value="PAIRED AMPHIPATHIC HELIX PROTEIN SIN3A"/>
    <property type="match status" value="1"/>
</dbReference>
<proteinExistence type="predicted"/>
<feature type="region of interest" description="Disordered" evidence="19">
    <location>
        <begin position="510"/>
        <end position="541"/>
    </location>
</feature>
<evidence type="ECO:0000313" key="22">
    <source>
        <dbReference type="Proteomes" id="UP001497482"/>
    </source>
</evidence>
<evidence type="ECO:0000256" key="10">
    <source>
        <dbReference type="ARBA" id="ARBA00023108"/>
    </source>
</evidence>
<keyword evidence="5" id="KW-0677">Repeat</keyword>
<comment type="subcellular location">
    <subcellularLocation>
        <location evidence="1">Nucleus</location>
        <location evidence="1">Nucleolus</location>
    </subcellularLocation>
</comment>
<evidence type="ECO:0000256" key="13">
    <source>
        <dbReference type="ARBA" id="ARBA00056268"/>
    </source>
</evidence>
<accession>A0AAV2LRW8</accession>
<evidence type="ECO:0000256" key="19">
    <source>
        <dbReference type="SAM" id="MobiDB-lite"/>
    </source>
</evidence>
<comment type="function">
    <text evidence="13">Acts as a transcriptional repressor. Corepressor for REST. Interacts with MXI1 to repress MYC responsive genes and antagonize MYC oncogenic activities. Also interacts with MXD1-MAX heterodimers to repress transcription by tethering SIN3A to DNA. Acts cooperatively with OGT to repress transcription in parallel with histone deacetylation. Involved in the control of the circadian rhythms. Required for the transcriptional repression of circadian target genes, such as PER1, mediated by the large PER complex through histone deacetylation. Cooperates with FOXK1 to regulate cell cycle progression probably by repressing cell cycle inhibitor genes expression. Required for cortical neuron differentiation and callosal axon elongation.</text>
</comment>
<evidence type="ECO:0000256" key="17">
    <source>
        <dbReference type="ARBA" id="ARBA00081271"/>
    </source>
</evidence>
<dbReference type="FunFam" id="1.20.1160.11:FF:000004">
    <property type="entry name" value="Paired amphipathic helix protein Sin3a"/>
    <property type="match status" value="1"/>
</dbReference>
<evidence type="ECO:0000256" key="9">
    <source>
        <dbReference type="ARBA" id="ARBA00023054"/>
    </source>
</evidence>
<dbReference type="EMBL" id="OZ035826">
    <property type="protein sequence ID" value="CAL1604739.1"/>
    <property type="molecule type" value="Genomic_DNA"/>
</dbReference>
<evidence type="ECO:0000256" key="11">
    <source>
        <dbReference type="ARBA" id="ARBA00023163"/>
    </source>
</evidence>
<keyword evidence="2" id="KW-0678">Repressor</keyword>
<organism evidence="21 22">
    <name type="scientific">Knipowitschia caucasica</name>
    <name type="common">Caucasian dwarf goby</name>
    <name type="synonym">Pomatoschistus caucasicus</name>
    <dbReference type="NCBI Taxonomy" id="637954"/>
    <lineage>
        <taxon>Eukaryota</taxon>
        <taxon>Metazoa</taxon>
        <taxon>Chordata</taxon>
        <taxon>Craniata</taxon>
        <taxon>Vertebrata</taxon>
        <taxon>Euteleostomi</taxon>
        <taxon>Actinopterygii</taxon>
        <taxon>Neopterygii</taxon>
        <taxon>Teleostei</taxon>
        <taxon>Neoteleostei</taxon>
        <taxon>Acanthomorphata</taxon>
        <taxon>Gobiaria</taxon>
        <taxon>Gobiiformes</taxon>
        <taxon>Gobioidei</taxon>
        <taxon>Gobiidae</taxon>
        <taxon>Gobiinae</taxon>
        <taxon>Knipowitschia</taxon>
    </lineage>
</organism>
<keyword evidence="3" id="KW-1017">Isopeptide bond</keyword>
<evidence type="ECO:0000256" key="3">
    <source>
        <dbReference type="ARBA" id="ARBA00022499"/>
    </source>
</evidence>
<protein>
    <recommendedName>
        <fullName evidence="15">Paired amphipathic helix protein Sin3a</fullName>
    </recommendedName>
    <alternativeName>
        <fullName evidence="16">Histone deacetylase complex subunit Sin3a</fullName>
    </alternativeName>
    <alternativeName>
        <fullName evidence="17">Transcriptional corepressor Sin3a</fullName>
    </alternativeName>
</protein>
<keyword evidence="4" id="KW-0597">Phosphoprotein</keyword>
<feature type="compositionally biased region" description="Pro residues" evidence="19">
    <location>
        <begin position="279"/>
        <end position="288"/>
    </location>
</feature>
<dbReference type="GO" id="GO:0000122">
    <property type="term" value="P:negative regulation of transcription by RNA polymerase II"/>
    <property type="evidence" value="ECO:0007669"/>
    <property type="project" value="TreeGrafter"/>
</dbReference>
<dbReference type="Gene3D" id="1.20.1160.11">
    <property type="entry name" value="Paired amphipathic helix"/>
    <property type="match status" value="3"/>
</dbReference>
<keyword evidence="7" id="KW-0007">Acetylation</keyword>
<dbReference type="GO" id="GO:0005730">
    <property type="term" value="C:nucleolus"/>
    <property type="evidence" value="ECO:0007669"/>
    <property type="project" value="UniProtKB-SubCell"/>
</dbReference>
<feature type="compositionally biased region" description="Polar residues" evidence="19">
    <location>
        <begin position="859"/>
        <end position="872"/>
    </location>
</feature>
<feature type="domain" description="Histone deacetylase interacting" evidence="20">
    <location>
        <begin position="642"/>
        <end position="742"/>
    </location>
</feature>
<evidence type="ECO:0000256" key="5">
    <source>
        <dbReference type="ARBA" id="ARBA00022737"/>
    </source>
</evidence>
<feature type="compositionally biased region" description="Polar residues" evidence="19">
    <location>
        <begin position="342"/>
        <end position="355"/>
    </location>
</feature>
<dbReference type="InterPro" id="IPR003822">
    <property type="entry name" value="PAH"/>
</dbReference>
<evidence type="ECO:0000313" key="21">
    <source>
        <dbReference type="EMBL" id="CAL1604739.1"/>
    </source>
</evidence>
<name>A0AAV2LRW8_KNICA</name>
<feature type="compositionally biased region" description="Low complexity" evidence="19">
    <location>
        <begin position="373"/>
        <end position="384"/>
    </location>
</feature>
<dbReference type="GO" id="GO:0003714">
    <property type="term" value="F:transcription corepressor activity"/>
    <property type="evidence" value="ECO:0007669"/>
    <property type="project" value="InterPro"/>
</dbReference>
<gene>
    <name evidence="21" type="ORF">KC01_LOCUS32203</name>
</gene>
<dbReference type="FunFam" id="1.20.1160.11:FF:000001">
    <property type="entry name" value="Paired amphipathic helix protein Sin3"/>
    <property type="match status" value="1"/>
</dbReference>
<evidence type="ECO:0000256" key="1">
    <source>
        <dbReference type="ARBA" id="ARBA00004604"/>
    </source>
</evidence>
<reference evidence="21 22" key="1">
    <citation type="submission" date="2024-04" db="EMBL/GenBank/DDBJ databases">
        <authorList>
            <person name="Waldvogel A.-M."/>
            <person name="Schoenle A."/>
        </authorList>
    </citation>
    <scope>NUCLEOTIDE SEQUENCE [LARGE SCALE GENOMIC DNA]</scope>
</reference>